<dbReference type="AlphaFoldDB" id="A0A444MB45"/>
<dbReference type="GO" id="GO:0005829">
    <property type="term" value="C:cytosol"/>
    <property type="evidence" value="ECO:0007669"/>
    <property type="project" value="TreeGrafter"/>
</dbReference>
<dbReference type="PANTHER" id="PTHR30137">
    <property type="entry name" value="LUCIFERASE-LIKE MONOOXYGENASE"/>
    <property type="match status" value="1"/>
</dbReference>
<dbReference type="InterPro" id="IPR036661">
    <property type="entry name" value="Luciferase-like_sf"/>
</dbReference>
<dbReference type="OrthoDB" id="9804736at2"/>
<keyword evidence="2" id="KW-0503">Monooxygenase</keyword>
<evidence type="ECO:0000259" key="3">
    <source>
        <dbReference type="Pfam" id="PF00296"/>
    </source>
</evidence>
<dbReference type="Proteomes" id="UP000287168">
    <property type="component" value="Unassembled WGS sequence"/>
</dbReference>
<dbReference type="SUPFAM" id="SSF51679">
    <property type="entry name" value="Bacterial luciferase-like"/>
    <property type="match status" value="1"/>
</dbReference>
<evidence type="ECO:0000313" key="4">
    <source>
        <dbReference type="EMBL" id="RWY40956.1"/>
    </source>
</evidence>
<evidence type="ECO:0000256" key="2">
    <source>
        <dbReference type="ARBA" id="ARBA00023033"/>
    </source>
</evidence>
<dbReference type="RefSeq" id="WP_128489019.1">
    <property type="nucleotide sequence ID" value="NZ_JBHLXB010000003.1"/>
</dbReference>
<evidence type="ECO:0000313" key="5">
    <source>
        <dbReference type="Proteomes" id="UP000287168"/>
    </source>
</evidence>
<reference evidence="4 5" key="1">
    <citation type="journal article" date="2015" name="Int. J. Syst. Evol. Microbiol.">
        <title>Gemmobacter intermedius sp. nov., isolated from a white stork (Ciconia ciconia).</title>
        <authorList>
            <person name="Kampfer P."/>
            <person name="Jerzak L."/>
            <person name="Wilharm G."/>
            <person name="Golke J."/>
            <person name="Busse H.J."/>
            <person name="Glaeser S.P."/>
        </authorList>
    </citation>
    <scope>NUCLEOTIDE SEQUENCE [LARGE SCALE GENOMIC DNA]</scope>
    <source>
        <strain evidence="4 5">119/4</strain>
    </source>
</reference>
<dbReference type="InterPro" id="IPR050766">
    <property type="entry name" value="Bact_Lucif_Oxidored"/>
</dbReference>
<accession>A0A444MB45</accession>
<protein>
    <submittedName>
        <fullName evidence="4">LLM class flavin-dependent oxidoreductase</fullName>
    </submittedName>
</protein>
<comment type="caution">
    <text evidence="4">The sequence shown here is derived from an EMBL/GenBank/DDBJ whole genome shotgun (WGS) entry which is preliminary data.</text>
</comment>
<evidence type="ECO:0000256" key="1">
    <source>
        <dbReference type="ARBA" id="ARBA00023002"/>
    </source>
</evidence>
<dbReference type="PANTHER" id="PTHR30137:SF8">
    <property type="entry name" value="BLR5498 PROTEIN"/>
    <property type="match status" value="1"/>
</dbReference>
<keyword evidence="5" id="KW-1185">Reference proteome</keyword>
<sequence>MKFGVFILAQRRSYKQSSAEVIHNAMEQTVTAEAAGFNTAWFAEHHFNKYSLTPSPLMAVAHAAGRTRTIRLGTAVCILPLYQPARFLAEVGFADTVSDGRLELGVGSGYQQFEFERFGTTVDDSWHVYNEFLDVIDIGLQGKNFEYQGKYIQMMPTSIAVDTVQKPGVPMWVTSNNPKTLQRAMRDGHNLFVTALLKGNEAIRDLRLKLEGIAQDDGQTLDDMTGKIGFLRCGYVSDNKAEIDHYLDCARYQRRISESLKQRRQLTDDGYMMKEVPMTVDPDIEELRAALPVGCVNEVVDKLLAEIEILKPRHIALQTQLGDFDQTTMLRQIERWGERIIPEVRKALGAKAAA</sequence>
<dbReference type="GO" id="GO:0016705">
    <property type="term" value="F:oxidoreductase activity, acting on paired donors, with incorporation or reduction of molecular oxygen"/>
    <property type="evidence" value="ECO:0007669"/>
    <property type="project" value="InterPro"/>
</dbReference>
<gene>
    <name evidence="4" type="ORF">EP867_10735</name>
</gene>
<feature type="domain" description="Luciferase-like" evidence="3">
    <location>
        <begin position="1"/>
        <end position="305"/>
    </location>
</feature>
<dbReference type="GO" id="GO:0004497">
    <property type="term" value="F:monooxygenase activity"/>
    <property type="evidence" value="ECO:0007669"/>
    <property type="project" value="UniProtKB-KW"/>
</dbReference>
<dbReference type="Pfam" id="PF00296">
    <property type="entry name" value="Bac_luciferase"/>
    <property type="match status" value="1"/>
</dbReference>
<organism evidence="4 5">
    <name type="scientific">Falsigemmobacter intermedius</name>
    <dbReference type="NCBI Taxonomy" id="1553448"/>
    <lineage>
        <taxon>Bacteria</taxon>
        <taxon>Pseudomonadati</taxon>
        <taxon>Pseudomonadota</taxon>
        <taxon>Alphaproteobacteria</taxon>
        <taxon>Rhodobacterales</taxon>
        <taxon>Paracoccaceae</taxon>
        <taxon>Falsigemmobacter</taxon>
    </lineage>
</organism>
<dbReference type="InterPro" id="IPR011251">
    <property type="entry name" value="Luciferase-like_dom"/>
</dbReference>
<name>A0A444MB45_9RHOB</name>
<proteinExistence type="predicted"/>
<dbReference type="EMBL" id="SBLC01000013">
    <property type="protein sequence ID" value="RWY40956.1"/>
    <property type="molecule type" value="Genomic_DNA"/>
</dbReference>
<keyword evidence="1" id="KW-0560">Oxidoreductase</keyword>
<dbReference type="Gene3D" id="3.20.20.30">
    <property type="entry name" value="Luciferase-like domain"/>
    <property type="match status" value="1"/>
</dbReference>